<name>A0A8J6KU03_MICOH</name>
<evidence type="ECO:0000313" key="7">
    <source>
        <dbReference type="EMBL" id="KAH0511598.1"/>
    </source>
</evidence>
<feature type="domain" description="Homeobox" evidence="6">
    <location>
        <begin position="1"/>
        <end position="28"/>
    </location>
</feature>
<evidence type="ECO:0000256" key="5">
    <source>
        <dbReference type="RuleBase" id="RU000682"/>
    </source>
</evidence>
<dbReference type="GO" id="GO:0003677">
    <property type="term" value="F:DNA binding"/>
    <property type="evidence" value="ECO:0007669"/>
    <property type="project" value="UniProtKB-UniRule"/>
</dbReference>
<dbReference type="GO" id="GO:0005634">
    <property type="term" value="C:nucleus"/>
    <property type="evidence" value="ECO:0007669"/>
    <property type="project" value="UniProtKB-SubCell"/>
</dbReference>
<evidence type="ECO:0000259" key="6">
    <source>
        <dbReference type="PROSITE" id="PS50071"/>
    </source>
</evidence>
<reference evidence="7" key="1">
    <citation type="submission" date="2020-03" db="EMBL/GenBank/DDBJ databases">
        <title>Studies in the Genomics of Life Span.</title>
        <authorList>
            <person name="Glass D."/>
        </authorList>
    </citation>
    <scope>NUCLEOTIDE SEQUENCE</scope>
    <source>
        <strain evidence="7">LTLLF</strain>
        <tissue evidence="7">Muscle</tissue>
    </source>
</reference>
<evidence type="ECO:0000256" key="4">
    <source>
        <dbReference type="PROSITE-ProRule" id="PRU00108"/>
    </source>
</evidence>
<dbReference type="AlphaFoldDB" id="A0A8J6KU03"/>
<dbReference type="GO" id="GO:0000981">
    <property type="term" value="F:DNA-binding transcription factor activity, RNA polymerase II-specific"/>
    <property type="evidence" value="ECO:0007669"/>
    <property type="project" value="InterPro"/>
</dbReference>
<accession>A0A8J6KU03</accession>
<dbReference type="InterPro" id="IPR001356">
    <property type="entry name" value="HD"/>
</dbReference>
<dbReference type="PROSITE" id="PS50071">
    <property type="entry name" value="HOMEOBOX_2"/>
    <property type="match status" value="1"/>
</dbReference>
<organism evidence="7 8">
    <name type="scientific">Microtus ochrogaster</name>
    <name type="common">Prairie vole</name>
    <dbReference type="NCBI Taxonomy" id="79684"/>
    <lineage>
        <taxon>Eukaryota</taxon>
        <taxon>Metazoa</taxon>
        <taxon>Chordata</taxon>
        <taxon>Craniata</taxon>
        <taxon>Vertebrata</taxon>
        <taxon>Euteleostomi</taxon>
        <taxon>Mammalia</taxon>
        <taxon>Eutheria</taxon>
        <taxon>Euarchontoglires</taxon>
        <taxon>Glires</taxon>
        <taxon>Rodentia</taxon>
        <taxon>Myomorpha</taxon>
        <taxon>Muroidea</taxon>
        <taxon>Cricetidae</taxon>
        <taxon>Arvicolinae</taxon>
        <taxon>Microtus</taxon>
    </lineage>
</organism>
<keyword evidence="2 4" id="KW-0371">Homeobox</keyword>
<comment type="caution">
    <text evidence="7">The sequence shown here is derived from an EMBL/GenBank/DDBJ whole genome shotgun (WGS) entry which is preliminary data.</text>
</comment>
<gene>
    <name evidence="7" type="ORF">LTLLF_149005</name>
</gene>
<sequence length="165" mass="18331">MELALMIGVTEYAIKIWFKNQRAKNKKKHLWKTHEVLPESNGSSKDVSVPTHSQWHLSVPALGNRESTSLDTSTVDFSLPPTLSLPASLHDDQAIEDTGCIRQEDLLECQGPVVACNPGQPTVLESQLYSAVPEWEASMEAPVFITEGVCGPNNVQYLYPTFDQY</sequence>
<dbReference type="Proteomes" id="UP000710432">
    <property type="component" value="Unassembled WGS sequence"/>
</dbReference>
<evidence type="ECO:0000256" key="2">
    <source>
        <dbReference type="ARBA" id="ARBA00023155"/>
    </source>
</evidence>
<protein>
    <submittedName>
        <fullName evidence="7">Putative paired box protein Pax-6-like</fullName>
    </submittedName>
</protein>
<dbReference type="InterPro" id="IPR009057">
    <property type="entry name" value="Homeodomain-like_sf"/>
</dbReference>
<keyword evidence="1 4" id="KW-0238">DNA-binding</keyword>
<comment type="subcellular location">
    <subcellularLocation>
        <location evidence="4 5">Nucleus</location>
    </subcellularLocation>
</comment>
<dbReference type="InterPro" id="IPR017970">
    <property type="entry name" value="Homeobox_CS"/>
</dbReference>
<dbReference type="Pfam" id="PF00046">
    <property type="entry name" value="Homeodomain"/>
    <property type="match status" value="1"/>
</dbReference>
<dbReference type="SUPFAM" id="SSF46689">
    <property type="entry name" value="Homeodomain-like"/>
    <property type="match status" value="1"/>
</dbReference>
<evidence type="ECO:0000313" key="8">
    <source>
        <dbReference type="Proteomes" id="UP000710432"/>
    </source>
</evidence>
<feature type="DNA-binding region" description="Homeobox" evidence="4">
    <location>
        <begin position="3"/>
        <end position="29"/>
    </location>
</feature>
<dbReference type="PROSITE" id="PS00027">
    <property type="entry name" value="HOMEOBOX_1"/>
    <property type="match status" value="1"/>
</dbReference>
<proteinExistence type="predicted"/>
<dbReference type="EMBL" id="JAATJU010022200">
    <property type="protein sequence ID" value="KAH0511598.1"/>
    <property type="molecule type" value="Genomic_DNA"/>
</dbReference>
<dbReference type="CDD" id="cd00086">
    <property type="entry name" value="homeodomain"/>
    <property type="match status" value="1"/>
</dbReference>
<keyword evidence="3 4" id="KW-0539">Nucleus</keyword>
<evidence type="ECO:0000256" key="3">
    <source>
        <dbReference type="ARBA" id="ARBA00023242"/>
    </source>
</evidence>
<evidence type="ECO:0000256" key="1">
    <source>
        <dbReference type="ARBA" id="ARBA00023125"/>
    </source>
</evidence>
<dbReference type="Gene3D" id="1.10.10.60">
    <property type="entry name" value="Homeodomain-like"/>
    <property type="match status" value="1"/>
</dbReference>